<organism evidence="1 2">
    <name type="scientific">Lentilactobacillus terminaliae</name>
    <dbReference type="NCBI Taxonomy" id="3003483"/>
    <lineage>
        <taxon>Bacteria</taxon>
        <taxon>Bacillati</taxon>
        <taxon>Bacillota</taxon>
        <taxon>Bacilli</taxon>
        <taxon>Lactobacillales</taxon>
        <taxon>Lactobacillaceae</taxon>
        <taxon>Lentilactobacillus</taxon>
    </lineage>
</organism>
<dbReference type="EMBL" id="CP168151">
    <property type="protein sequence ID" value="XFD39215.1"/>
    <property type="molecule type" value="Genomic_DNA"/>
</dbReference>
<name>A0ACD5DDU8_9LACO</name>
<evidence type="ECO:0000313" key="1">
    <source>
        <dbReference type="EMBL" id="XFD39215.1"/>
    </source>
</evidence>
<evidence type="ECO:0000313" key="2">
    <source>
        <dbReference type="Proteomes" id="UP001149860"/>
    </source>
</evidence>
<proteinExistence type="predicted"/>
<keyword evidence="2" id="KW-1185">Reference proteome</keyword>
<accession>A0ACD5DDU8</accession>
<reference evidence="1" key="1">
    <citation type="submission" date="2024-08" db="EMBL/GenBank/DDBJ databases">
        <title>Lentilactobacillus sp. nov., isolated from tree bark.</title>
        <authorList>
            <person name="Phuengjayaem S."/>
            <person name="Tanasupawat S."/>
        </authorList>
    </citation>
    <scope>NUCLEOTIDE SEQUENCE</scope>
    <source>
        <strain evidence="1">SPB1-3</strain>
    </source>
</reference>
<protein>
    <submittedName>
        <fullName evidence="1">Uncharacterized protein</fullName>
    </submittedName>
</protein>
<dbReference type="Proteomes" id="UP001149860">
    <property type="component" value="Chromosome"/>
</dbReference>
<gene>
    <name evidence="1" type="ORF">O0236_007195</name>
</gene>
<sequence length="234" mass="26318">MSNDDLQNGQTFNDFHRENITKFVGFRSNIQGTEFDKFHKFIDSLVFTEHQNLDERDRAYDIDYASGLELDDIGDDFDIERNGLDDENYRFLLKSHSLSVNSDGTWRTIKQNAAALLGCDPEDVDIVRSRQLKDGVLQGDPNTIEIVDIDVTKITHGNLLTKIADELQKSMTAGYTIKQLGFAASASVQTYVGVGMSGHAEATFDIPPYVEVKKNIKANTYIGVGIKFDYYVQI</sequence>